<sequence>MKTYVLQAQNNCMLDKELQWAPEIIARRIFNTPHRDIALNQLIELNAKDVNLRADVVECDLGPNGVPMLSVEVTSKEQTAATIGQPSAA</sequence>
<protein>
    <submittedName>
        <fullName evidence="1">Uncharacterized protein</fullName>
    </submittedName>
</protein>
<accession>A0A0R2U6U2</accession>
<organism evidence="1 2">
    <name type="scientific">SAR92 bacterium BACL26 MAG-121220-bin70</name>
    <dbReference type="NCBI Taxonomy" id="1655626"/>
    <lineage>
        <taxon>Bacteria</taxon>
        <taxon>Pseudomonadati</taxon>
        <taxon>Pseudomonadota</taxon>
        <taxon>Gammaproteobacteria</taxon>
        <taxon>Cellvibrionales</taxon>
        <taxon>Porticoccaceae</taxon>
        <taxon>SAR92 clade</taxon>
    </lineage>
</organism>
<evidence type="ECO:0000313" key="1">
    <source>
        <dbReference type="EMBL" id="KRO95313.1"/>
    </source>
</evidence>
<proteinExistence type="predicted"/>
<dbReference type="Proteomes" id="UP000051213">
    <property type="component" value="Unassembled WGS sequence"/>
</dbReference>
<dbReference type="EMBL" id="LICA01000094">
    <property type="protein sequence ID" value="KRO95313.1"/>
    <property type="molecule type" value="Genomic_DNA"/>
</dbReference>
<name>A0A0R2U6U2_9GAMM</name>
<evidence type="ECO:0000313" key="2">
    <source>
        <dbReference type="Proteomes" id="UP000051213"/>
    </source>
</evidence>
<dbReference type="AlphaFoldDB" id="A0A0R2U6U2"/>
<comment type="caution">
    <text evidence="1">The sequence shown here is derived from an EMBL/GenBank/DDBJ whole genome shotgun (WGS) entry which is preliminary data.</text>
</comment>
<reference evidence="1 2" key="1">
    <citation type="submission" date="2015-10" db="EMBL/GenBank/DDBJ databases">
        <title>Metagenome-Assembled Genomes uncover a global brackish microbiome.</title>
        <authorList>
            <person name="Hugerth L.W."/>
            <person name="Larsson J."/>
            <person name="Alneberg J."/>
            <person name="Lindh M.V."/>
            <person name="Legrand C."/>
            <person name="Pinhassi J."/>
            <person name="Andersson A.F."/>
        </authorList>
    </citation>
    <scope>NUCLEOTIDE SEQUENCE [LARGE SCALE GENOMIC DNA]</scope>
    <source>
        <strain evidence="1">BACL26 MAG-121220-bin70</strain>
    </source>
</reference>
<gene>
    <name evidence="1" type="ORF">ABS24_08935</name>
</gene>